<name>A0AAV9EDJ6_ACOCL</name>
<accession>A0AAV9EDJ6</accession>
<comment type="caution">
    <text evidence="2">The sequence shown here is derived from an EMBL/GenBank/DDBJ whole genome shotgun (WGS) entry which is preliminary data.</text>
</comment>
<dbReference type="Proteomes" id="UP001180020">
    <property type="component" value="Unassembled WGS sequence"/>
</dbReference>
<keyword evidence="3" id="KW-1185">Reference proteome</keyword>
<feature type="region of interest" description="Disordered" evidence="1">
    <location>
        <begin position="1"/>
        <end position="26"/>
    </location>
</feature>
<dbReference type="EMBL" id="JAUJYO010000008">
    <property type="protein sequence ID" value="KAK1310102.1"/>
    <property type="molecule type" value="Genomic_DNA"/>
</dbReference>
<feature type="compositionally biased region" description="Low complexity" evidence="1">
    <location>
        <begin position="57"/>
        <end position="75"/>
    </location>
</feature>
<protein>
    <submittedName>
        <fullName evidence="2">Uncharacterized protein</fullName>
    </submittedName>
</protein>
<organism evidence="2 3">
    <name type="scientific">Acorus calamus</name>
    <name type="common">Sweet flag</name>
    <dbReference type="NCBI Taxonomy" id="4465"/>
    <lineage>
        <taxon>Eukaryota</taxon>
        <taxon>Viridiplantae</taxon>
        <taxon>Streptophyta</taxon>
        <taxon>Embryophyta</taxon>
        <taxon>Tracheophyta</taxon>
        <taxon>Spermatophyta</taxon>
        <taxon>Magnoliopsida</taxon>
        <taxon>Liliopsida</taxon>
        <taxon>Acoraceae</taxon>
        <taxon>Acorus</taxon>
    </lineage>
</organism>
<evidence type="ECO:0000313" key="2">
    <source>
        <dbReference type="EMBL" id="KAK1310102.1"/>
    </source>
</evidence>
<sequence length="168" mass="17874">MSRISMMGLLQSGQEPRLSQSSREQTLQNVCPHGMNAAPFLLPIQTQHHPPPPSPRPSSAAASPPTSPSSRSLISETLFGVPKTTSSDSRKWRSASSAAARFIIAGASSAAICLSVSGCGADESCSSSSSMRSTRLEFQELPQQPIMAALNLSRLFRSLHFPPLSILL</sequence>
<evidence type="ECO:0000313" key="3">
    <source>
        <dbReference type="Proteomes" id="UP001180020"/>
    </source>
</evidence>
<reference evidence="2" key="2">
    <citation type="submission" date="2023-06" db="EMBL/GenBank/DDBJ databases">
        <authorList>
            <person name="Ma L."/>
            <person name="Liu K.-W."/>
            <person name="Li Z."/>
            <person name="Hsiao Y.-Y."/>
            <person name="Qi Y."/>
            <person name="Fu T."/>
            <person name="Tang G."/>
            <person name="Zhang D."/>
            <person name="Sun W.-H."/>
            <person name="Liu D.-K."/>
            <person name="Li Y."/>
            <person name="Chen G.-Z."/>
            <person name="Liu X.-D."/>
            <person name="Liao X.-Y."/>
            <person name="Jiang Y.-T."/>
            <person name="Yu X."/>
            <person name="Hao Y."/>
            <person name="Huang J."/>
            <person name="Zhao X.-W."/>
            <person name="Ke S."/>
            <person name="Chen Y.-Y."/>
            <person name="Wu W.-L."/>
            <person name="Hsu J.-L."/>
            <person name="Lin Y.-F."/>
            <person name="Huang M.-D."/>
            <person name="Li C.-Y."/>
            <person name="Huang L."/>
            <person name="Wang Z.-W."/>
            <person name="Zhao X."/>
            <person name="Zhong W.-Y."/>
            <person name="Peng D.-H."/>
            <person name="Ahmad S."/>
            <person name="Lan S."/>
            <person name="Zhang J.-S."/>
            <person name="Tsai W.-C."/>
            <person name="Van De Peer Y."/>
            <person name="Liu Z.-J."/>
        </authorList>
    </citation>
    <scope>NUCLEOTIDE SEQUENCE</scope>
    <source>
        <strain evidence="2">CP</strain>
        <tissue evidence="2">Leaves</tissue>
    </source>
</reference>
<gene>
    <name evidence="2" type="ORF">QJS10_CPA08g00482</name>
</gene>
<proteinExistence type="predicted"/>
<feature type="region of interest" description="Disordered" evidence="1">
    <location>
        <begin position="38"/>
        <end position="90"/>
    </location>
</feature>
<feature type="compositionally biased region" description="Polar residues" evidence="1">
    <location>
        <begin position="11"/>
        <end position="26"/>
    </location>
</feature>
<dbReference type="AlphaFoldDB" id="A0AAV9EDJ6"/>
<evidence type="ECO:0000256" key="1">
    <source>
        <dbReference type="SAM" id="MobiDB-lite"/>
    </source>
</evidence>
<reference evidence="2" key="1">
    <citation type="journal article" date="2023" name="Nat. Commun.">
        <title>Diploid and tetraploid genomes of Acorus and the evolution of monocots.</title>
        <authorList>
            <person name="Ma L."/>
            <person name="Liu K.W."/>
            <person name="Li Z."/>
            <person name="Hsiao Y.Y."/>
            <person name="Qi Y."/>
            <person name="Fu T."/>
            <person name="Tang G.D."/>
            <person name="Zhang D."/>
            <person name="Sun W.H."/>
            <person name="Liu D.K."/>
            <person name="Li Y."/>
            <person name="Chen G.Z."/>
            <person name="Liu X.D."/>
            <person name="Liao X.Y."/>
            <person name="Jiang Y.T."/>
            <person name="Yu X."/>
            <person name="Hao Y."/>
            <person name="Huang J."/>
            <person name="Zhao X.W."/>
            <person name="Ke S."/>
            <person name="Chen Y.Y."/>
            <person name="Wu W.L."/>
            <person name="Hsu J.L."/>
            <person name="Lin Y.F."/>
            <person name="Huang M.D."/>
            <person name="Li C.Y."/>
            <person name="Huang L."/>
            <person name="Wang Z.W."/>
            <person name="Zhao X."/>
            <person name="Zhong W.Y."/>
            <person name="Peng D.H."/>
            <person name="Ahmad S."/>
            <person name="Lan S."/>
            <person name="Zhang J.S."/>
            <person name="Tsai W.C."/>
            <person name="Van de Peer Y."/>
            <person name="Liu Z.J."/>
        </authorList>
    </citation>
    <scope>NUCLEOTIDE SEQUENCE</scope>
    <source>
        <strain evidence="2">CP</strain>
    </source>
</reference>